<dbReference type="PIRSF" id="PIRSF005091">
    <property type="entry name" value="Mmb_sulf_HI1246"/>
    <property type="match status" value="1"/>
</dbReference>
<dbReference type="GO" id="GO:0005886">
    <property type="term" value="C:plasma membrane"/>
    <property type="evidence" value="ECO:0007669"/>
    <property type="project" value="UniProtKB-SubCell"/>
</dbReference>
<comment type="subcellular location">
    <subcellularLocation>
        <location evidence="1">Cell membrane</location>
        <topology evidence="1">Multi-pass membrane protein</topology>
    </subcellularLocation>
</comment>
<name>A0A249W5Q3_VIBPH</name>
<feature type="binding site" evidence="8">
    <location>
        <position position="505"/>
    </location>
    <ligand>
        <name>Mn(2+)</name>
        <dbReference type="ChEBI" id="CHEBI:29035"/>
    </ligand>
</feature>
<keyword evidence="13" id="KW-1185">Reference proteome</keyword>
<protein>
    <recommendedName>
        <fullName evidence="10">Sulfatase N-terminal domain-containing protein</fullName>
    </recommendedName>
</protein>
<keyword evidence="7" id="KW-0464">Manganese</keyword>
<dbReference type="InterPro" id="IPR050448">
    <property type="entry name" value="OpgB/LTA_synthase_biosynth"/>
</dbReference>
<feature type="active site" evidence="6">
    <location>
        <position position="332"/>
    </location>
</feature>
<dbReference type="CDD" id="cd16015">
    <property type="entry name" value="LTA_synthase"/>
    <property type="match status" value="1"/>
</dbReference>
<dbReference type="InterPro" id="IPR017850">
    <property type="entry name" value="Alkaline_phosphatase_core_sf"/>
</dbReference>
<evidence type="ECO:0000256" key="3">
    <source>
        <dbReference type="ARBA" id="ARBA00022692"/>
    </source>
</evidence>
<keyword evidence="2" id="KW-1003">Cell membrane</keyword>
<evidence type="ECO:0000256" key="7">
    <source>
        <dbReference type="PIRSR" id="PIRSR005091-2"/>
    </source>
</evidence>
<feature type="domain" description="Sulfatase N-terminal" evidence="10">
    <location>
        <begin position="285"/>
        <end position="555"/>
    </location>
</feature>
<dbReference type="Proteomes" id="UP000191946">
    <property type="component" value="Unassembled WGS sequence"/>
</dbReference>
<dbReference type="Gene3D" id="3.40.720.10">
    <property type="entry name" value="Alkaline Phosphatase, subunit A"/>
    <property type="match status" value="1"/>
</dbReference>
<evidence type="ECO:0000256" key="9">
    <source>
        <dbReference type="SAM" id="Phobius"/>
    </source>
</evidence>
<proteinExistence type="predicted"/>
<evidence type="ECO:0000256" key="8">
    <source>
        <dbReference type="PIRSR" id="PIRSR005091-3"/>
    </source>
</evidence>
<evidence type="ECO:0000313" key="12">
    <source>
        <dbReference type="EMBL" id="OQK04825.1"/>
    </source>
</evidence>
<keyword evidence="5 9" id="KW-0472">Membrane</keyword>
<evidence type="ECO:0000313" key="11">
    <source>
        <dbReference type="EMBL" id="ASZ51966.1"/>
    </source>
</evidence>
<dbReference type="Pfam" id="PF00884">
    <property type="entry name" value="Sulfatase"/>
    <property type="match status" value="1"/>
</dbReference>
<dbReference type="InterPro" id="IPR000917">
    <property type="entry name" value="Sulfatase_N"/>
</dbReference>
<evidence type="ECO:0000259" key="10">
    <source>
        <dbReference type="Pfam" id="PF00884"/>
    </source>
</evidence>
<feature type="transmembrane region" description="Helical" evidence="9">
    <location>
        <begin position="59"/>
        <end position="79"/>
    </location>
</feature>
<feature type="binding site" evidence="7">
    <location>
        <position position="450"/>
    </location>
    <ligand>
        <name>substrate</name>
    </ligand>
</feature>
<organism evidence="11">
    <name type="scientific">Vibrio parahaemolyticus</name>
    <dbReference type="NCBI Taxonomy" id="670"/>
    <lineage>
        <taxon>Bacteria</taxon>
        <taxon>Pseudomonadati</taxon>
        <taxon>Pseudomonadota</taxon>
        <taxon>Gammaproteobacteria</taxon>
        <taxon>Vibrionales</taxon>
        <taxon>Vibrionaceae</taxon>
        <taxon>Vibrio</taxon>
    </lineage>
</organism>
<keyword evidence="7" id="KW-0479">Metal-binding</keyword>
<dbReference type="InterPro" id="IPR012160">
    <property type="entry name" value="LtaS-like"/>
</dbReference>
<feature type="transmembrane region" description="Helical" evidence="9">
    <location>
        <begin position="144"/>
        <end position="161"/>
    </location>
</feature>
<keyword evidence="4 9" id="KW-1133">Transmembrane helix</keyword>
<evidence type="ECO:0000256" key="2">
    <source>
        <dbReference type="ARBA" id="ARBA00022475"/>
    </source>
</evidence>
<feature type="binding site" evidence="8">
    <location>
        <position position="293"/>
    </location>
    <ligand>
        <name>Mn(2+)</name>
        <dbReference type="ChEBI" id="CHEBI:29035"/>
    </ligand>
</feature>
<accession>A0A249W5Q3</accession>
<reference evidence="12 13" key="1">
    <citation type="submission" date="2015-08" db="EMBL/GenBank/DDBJ databases">
        <title>Draft Genome Sequences of Vibrio parahaemolyticus Strains.</title>
        <authorList>
            <person name="Gonzalez-Escalona N."/>
            <person name="DePaola A."/>
        </authorList>
    </citation>
    <scope>NUCLEOTIDE SEQUENCE [LARGE SCALE GENOMIC DNA]</scope>
    <source>
        <strain evidence="12 13">CFSAN001621</strain>
    </source>
</reference>
<feature type="binding site" evidence="8">
    <location>
        <position position="504"/>
    </location>
    <ligand>
        <name>Mn(2+)</name>
        <dbReference type="ChEBI" id="CHEBI:29035"/>
    </ligand>
</feature>
<feature type="transmembrane region" description="Helical" evidence="9">
    <location>
        <begin position="91"/>
        <end position="113"/>
    </location>
</feature>
<sequence>MKSSSKRPMFGPLQPLAVFSLFSLAFLSISRILLAFWQFDRIESFNDFLYILGQGVRVDIATLCWLFILPALLSSFMPLKGKVGECWKWVLRLWMVAGLWILVYMELATAPFIQEYDLRPNRLFVEYLIYPKEVMSMLWTGYKLELFIGAIGTALTLVLGWKWSKKLTDSAQQINWKWRPLLAIFVVLLCVAGARSSLGHRPLNPAMVAFSNDPLLNDLALNSSYSLLFAVNNMKSEKSAEQFYGKMDNQKVLDLVRASSTKVDFDPTLLPTMNSNPATYQGKRKNLVILLQESLGAQFVGSLGGLPLTPNLDELMQEGWQFTQMYATGTRSVRGIEAVTTGFPPSPSRAVVKLSKSQTGFFTIADLLKEQGYHTQFIYGGEANFDNMKTFFFGNGFDQIVEEKNYTNPGFVGSWGVSDEDLYNKADEEFERLSKGDKPFFSLVFTSSNHSPYEYPEGKIEQYDSEHMTRNNAVKYSDYALGTFFDKAKKSSYWDDTIFIVIADHDARVFGANLVPVKHFHIPALIIGKDIQPRKDDRIANNIDMPPTLLSLIGVDAKTPMIGRDLTKPLAREDERAMMQYDKNFGYLTRDNLVVLSPGEKVSTMEYDFESQTMKPLEVDESVIDRAKANALFASKAYQNNWYSSKRTN</sequence>
<dbReference type="EMBL" id="LHQV01000002">
    <property type="protein sequence ID" value="OQK04825.1"/>
    <property type="molecule type" value="Genomic_DNA"/>
</dbReference>
<evidence type="ECO:0000256" key="4">
    <source>
        <dbReference type="ARBA" id="ARBA00022989"/>
    </source>
</evidence>
<gene>
    <name evidence="12" type="ORF">AKG60_01930</name>
    <name evidence="11" type="ORF">YA91_16190</name>
</gene>
<evidence type="ECO:0000256" key="5">
    <source>
        <dbReference type="ARBA" id="ARBA00023136"/>
    </source>
</evidence>
<reference evidence="11" key="2">
    <citation type="submission" date="2017-09" db="EMBL/GenBank/DDBJ databases">
        <authorList>
            <person name="Ehlers B."/>
            <person name="Leendertz F.H."/>
        </authorList>
    </citation>
    <scope>NUCLEOTIDE SEQUENCE</scope>
    <source>
        <strain evidence="11">MAVP-26</strain>
    </source>
</reference>
<evidence type="ECO:0000256" key="6">
    <source>
        <dbReference type="PIRSR" id="PIRSR005091-1"/>
    </source>
</evidence>
<feature type="transmembrane region" description="Helical" evidence="9">
    <location>
        <begin position="181"/>
        <end position="198"/>
    </location>
</feature>
<evidence type="ECO:0000256" key="1">
    <source>
        <dbReference type="ARBA" id="ARBA00004651"/>
    </source>
</evidence>
<dbReference type="PANTHER" id="PTHR47371:SF3">
    <property type="entry name" value="PHOSPHOGLYCEROL TRANSFERASE I"/>
    <property type="match status" value="1"/>
</dbReference>
<dbReference type="Gene3D" id="3.30.1120.80">
    <property type="match status" value="1"/>
</dbReference>
<dbReference type="SUPFAM" id="SSF53649">
    <property type="entry name" value="Alkaline phosphatase-like"/>
    <property type="match status" value="1"/>
</dbReference>
<dbReference type="GO" id="GO:0046872">
    <property type="term" value="F:metal ion binding"/>
    <property type="evidence" value="ECO:0007669"/>
    <property type="project" value="UniProtKB-KW"/>
</dbReference>
<dbReference type="EMBL" id="CP023248">
    <property type="protein sequence ID" value="ASZ51966.1"/>
    <property type="molecule type" value="Genomic_DNA"/>
</dbReference>
<dbReference type="AlphaFoldDB" id="A0A249W5Q3"/>
<evidence type="ECO:0000313" key="13">
    <source>
        <dbReference type="Proteomes" id="UP000191946"/>
    </source>
</evidence>
<dbReference type="PANTHER" id="PTHR47371">
    <property type="entry name" value="LIPOTEICHOIC ACID SYNTHASE"/>
    <property type="match status" value="1"/>
</dbReference>
<dbReference type="RefSeq" id="WP_029827723.1">
    <property type="nucleotide sequence ID" value="NZ_CP023248.2"/>
</dbReference>
<keyword evidence="3 9" id="KW-0812">Transmembrane</keyword>